<dbReference type="GO" id="GO:0007411">
    <property type="term" value="P:axon guidance"/>
    <property type="evidence" value="ECO:0007669"/>
    <property type="project" value="TreeGrafter"/>
</dbReference>
<keyword evidence="10" id="KW-1015">Disulfide bond</keyword>
<keyword evidence="9 17" id="KW-0472">Membrane</keyword>
<sequence length="415" mass="47168">MRALTGLRGPRAPRAPSAWPLLLVYLIAGTPWSLADGDPPDSPFTNLVGEEMMTKYSNLSLEIHSISLTVSSIHHLDKERRGAKGYLWTKTTTTTTKKTNQISSWKDKPAHRRKDSRHDVSMAVSVQMWNGDFSSDENYLPCLLLGRGFMTNKSSMLVEKNITLEKPSNMELTCQFTTSGDLNSINITWRKGDELLENNNYLINASGNTLYTQYTFTIINSKQMGSYSCFFEEEKEQKGTFNIKVPELHGKHKPLITYVGDSTVLVCKCEHCFPTNWTWYRSNGSVQVPVDVHMNDKYVINGKHANETRLKIMHLSEEDGGSYWCHAIFQLGESEEHIELVVLSFLVPLKPFLAIIAEVILLVAFILLCEMYTQKKKKHPEEGKEFEQIEQLKSDDSNGIENNAPRHRKIESGNQ</sequence>
<evidence type="ECO:0000256" key="15">
    <source>
        <dbReference type="ARBA" id="ARBA00073698"/>
    </source>
</evidence>
<evidence type="ECO:0000256" key="6">
    <source>
        <dbReference type="ARBA" id="ARBA00022737"/>
    </source>
</evidence>
<dbReference type="Pfam" id="PF07679">
    <property type="entry name" value="I-set"/>
    <property type="match status" value="1"/>
</dbReference>
<evidence type="ECO:0000256" key="7">
    <source>
        <dbReference type="ARBA" id="ARBA00022989"/>
    </source>
</evidence>
<keyword evidence="3" id="KW-0597">Phosphoprotein</keyword>
<evidence type="ECO:0000313" key="21">
    <source>
        <dbReference type="Proteomes" id="UP000694417"/>
    </source>
</evidence>
<feature type="region of interest" description="Disordered" evidence="16">
    <location>
        <begin position="378"/>
        <end position="415"/>
    </location>
</feature>
<dbReference type="GO" id="GO:0098632">
    <property type="term" value="F:cell-cell adhesion mediator activity"/>
    <property type="evidence" value="ECO:0007669"/>
    <property type="project" value="TreeGrafter"/>
</dbReference>
<keyword evidence="7 17" id="KW-1133">Transmembrane helix</keyword>
<accession>A0A8D2GZH8</accession>
<keyword evidence="12" id="KW-0393">Immunoglobulin domain</keyword>
<keyword evidence="6" id="KW-0677">Repeat</keyword>
<evidence type="ECO:0000256" key="18">
    <source>
        <dbReference type="SAM" id="SignalP"/>
    </source>
</evidence>
<name>A0A8D2GZH8_UROPR</name>
<evidence type="ECO:0000256" key="17">
    <source>
        <dbReference type="SAM" id="Phobius"/>
    </source>
</evidence>
<evidence type="ECO:0000256" key="1">
    <source>
        <dbReference type="ARBA" id="ARBA00004251"/>
    </source>
</evidence>
<dbReference type="SUPFAM" id="SSF48726">
    <property type="entry name" value="Immunoglobulin"/>
    <property type="match status" value="2"/>
</dbReference>
<dbReference type="CDD" id="cd00096">
    <property type="entry name" value="Ig"/>
    <property type="match status" value="1"/>
</dbReference>
<comment type="subunit">
    <text evidence="14">Interacts with SLC16A1, SLC16A6 and SLC16A7.</text>
</comment>
<keyword evidence="8" id="KW-0770">Synapse</keyword>
<dbReference type="AlphaFoldDB" id="A0A8D2GZH8"/>
<dbReference type="PROSITE" id="PS50835">
    <property type="entry name" value="IG_LIKE"/>
    <property type="match status" value="2"/>
</dbReference>
<feature type="domain" description="Ig-like" evidence="19">
    <location>
        <begin position="141"/>
        <end position="229"/>
    </location>
</feature>
<feature type="transmembrane region" description="Helical" evidence="17">
    <location>
        <begin position="352"/>
        <end position="369"/>
    </location>
</feature>
<proteinExistence type="predicted"/>
<organism evidence="20 21">
    <name type="scientific">Urocitellus parryii</name>
    <name type="common">Arctic ground squirrel</name>
    <name type="synonym">Spermophilus parryii</name>
    <dbReference type="NCBI Taxonomy" id="9999"/>
    <lineage>
        <taxon>Eukaryota</taxon>
        <taxon>Metazoa</taxon>
        <taxon>Chordata</taxon>
        <taxon>Craniata</taxon>
        <taxon>Vertebrata</taxon>
        <taxon>Euteleostomi</taxon>
        <taxon>Mammalia</taxon>
        <taxon>Eutheria</taxon>
        <taxon>Euarchontoglires</taxon>
        <taxon>Glires</taxon>
        <taxon>Rodentia</taxon>
        <taxon>Sciuromorpha</taxon>
        <taxon>Sciuridae</taxon>
        <taxon>Xerinae</taxon>
        <taxon>Marmotini</taxon>
        <taxon>Urocitellus</taxon>
    </lineage>
</organism>
<dbReference type="InterPro" id="IPR007110">
    <property type="entry name" value="Ig-like_dom"/>
</dbReference>
<dbReference type="GO" id="GO:0007156">
    <property type="term" value="P:homophilic cell adhesion via plasma membrane adhesion molecules"/>
    <property type="evidence" value="ECO:0007669"/>
    <property type="project" value="TreeGrafter"/>
</dbReference>
<dbReference type="FunFam" id="2.60.40.10:FF:001012">
    <property type="entry name" value="Embigin"/>
    <property type="match status" value="1"/>
</dbReference>
<gene>
    <name evidence="20" type="primary">EMB</name>
</gene>
<dbReference type="Ensembl" id="ENSUPAT00010007576.1">
    <property type="protein sequence ID" value="ENSUPAP00010006638.1"/>
    <property type="gene ID" value="ENSUPAG00010005328.1"/>
</dbReference>
<reference evidence="20" key="1">
    <citation type="submission" date="2025-08" db="UniProtKB">
        <authorList>
            <consortium name="Ensembl"/>
        </authorList>
    </citation>
    <scope>IDENTIFICATION</scope>
</reference>
<evidence type="ECO:0000313" key="20">
    <source>
        <dbReference type="Ensembl" id="ENSUPAP00010006638.1"/>
    </source>
</evidence>
<evidence type="ECO:0000256" key="5">
    <source>
        <dbReference type="ARBA" id="ARBA00022729"/>
    </source>
</evidence>
<feature type="signal peptide" evidence="18">
    <location>
        <begin position="1"/>
        <end position="37"/>
    </location>
</feature>
<evidence type="ECO:0000256" key="13">
    <source>
        <dbReference type="ARBA" id="ARBA00034103"/>
    </source>
</evidence>
<dbReference type="Proteomes" id="UP000694417">
    <property type="component" value="Unplaced"/>
</dbReference>
<keyword evidence="5 18" id="KW-0732">Signal</keyword>
<dbReference type="GO" id="GO:0005886">
    <property type="term" value="C:plasma membrane"/>
    <property type="evidence" value="ECO:0007669"/>
    <property type="project" value="UniProtKB-SubCell"/>
</dbReference>
<dbReference type="GeneTree" id="ENSGT00940000158944"/>
<dbReference type="PANTHER" id="PTHR10075:SF4">
    <property type="entry name" value="EMBIGIN"/>
    <property type="match status" value="1"/>
</dbReference>
<evidence type="ECO:0000256" key="16">
    <source>
        <dbReference type="SAM" id="MobiDB-lite"/>
    </source>
</evidence>
<evidence type="ECO:0000256" key="14">
    <source>
        <dbReference type="ARBA" id="ARBA00065864"/>
    </source>
</evidence>
<dbReference type="InterPro" id="IPR003599">
    <property type="entry name" value="Ig_sub"/>
</dbReference>
<keyword evidence="21" id="KW-1185">Reference proteome</keyword>
<dbReference type="InterPro" id="IPR013783">
    <property type="entry name" value="Ig-like_fold"/>
</dbReference>
<feature type="domain" description="Ig-like" evidence="19">
    <location>
        <begin position="246"/>
        <end position="327"/>
    </location>
</feature>
<dbReference type="GO" id="GO:0070593">
    <property type="term" value="P:dendrite self-avoidance"/>
    <property type="evidence" value="ECO:0007669"/>
    <property type="project" value="TreeGrafter"/>
</dbReference>
<feature type="chain" id="PRO_5034801979" description="Embigin" evidence="18">
    <location>
        <begin position="38"/>
        <end position="415"/>
    </location>
</feature>
<dbReference type="InterPro" id="IPR036179">
    <property type="entry name" value="Ig-like_dom_sf"/>
</dbReference>
<evidence type="ECO:0000256" key="2">
    <source>
        <dbReference type="ARBA" id="ARBA00022475"/>
    </source>
</evidence>
<dbReference type="Gene3D" id="2.60.40.10">
    <property type="entry name" value="Immunoglobulins"/>
    <property type="match status" value="2"/>
</dbReference>
<evidence type="ECO:0000259" key="19">
    <source>
        <dbReference type="PROSITE" id="PS50835"/>
    </source>
</evidence>
<evidence type="ECO:0000256" key="4">
    <source>
        <dbReference type="ARBA" id="ARBA00022692"/>
    </source>
</evidence>
<comment type="subcellular location">
    <subcellularLocation>
        <location evidence="1">Cell membrane</location>
        <topology evidence="1">Single-pass type I membrane protein</topology>
    </subcellularLocation>
    <subcellularLocation>
        <location evidence="13">Synapse</location>
    </subcellularLocation>
</comment>
<evidence type="ECO:0000256" key="11">
    <source>
        <dbReference type="ARBA" id="ARBA00023180"/>
    </source>
</evidence>
<keyword evidence="11" id="KW-0325">Glycoprotein</keyword>
<evidence type="ECO:0000256" key="3">
    <source>
        <dbReference type="ARBA" id="ARBA00022553"/>
    </source>
</evidence>
<evidence type="ECO:0000256" key="9">
    <source>
        <dbReference type="ARBA" id="ARBA00023136"/>
    </source>
</evidence>
<dbReference type="InterPro" id="IPR013098">
    <property type="entry name" value="Ig_I-set"/>
</dbReference>
<protein>
    <recommendedName>
        <fullName evidence="15">Embigin</fullName>
    </recommendedName>
</protein>
<evidence type="ECO:0000256" key="10">
    <source>
        <dbReference type="ARBA" id="ARBA00023157"/>
    </source>
</evidence>
<evidence type="ECO:0000256" key="8">
    <source>
        <dbReference type="ARBA" id="ARBA00023018"/>
    </source>
</evidence>
<feature type="compositionally biased region" description="Basic and acidic residues" evidence="16">
    <location>
        <begin position="379"/>
        <end position="396"/>
    </location>
</feature>
<dbReference type="SMART" id="SM00409">
    <property type="entry name" value="IG"/>
    <property type="match status" value="2"/>
</dbReference>
<dbReference type="PANTHER" id="PTHR10075">
    <property type="entry name" value="BASIGIN RELATED"/>
    <property type="match status" value="1"/>
</dbReference>
<keyword evidence="2" id="KW-1003">Cell membrane</keyword>
<dbReference type="GO" id="GO:0030424">
    <property type="term" value="C:axon"/>
    <property type="evidence" value="ECO:0007669"/>
    <property type="project" value="TreeGrafter"/>
</dbReference>
<reference evidence="20" key="2">
    <citation type="submission" date="2025-09" db="UniProtKB">
        <authorList>
            <consortium name="Ensembl"/>
        </authorList>
    </citation>
    <scope>IDENTIFICATION</scope>
</reference>
<dbReference type="FunFam" id="2.60.40.10:FF:001288">
    <property type="entry name" value="Embigin"/>
    <property type="match status" value="1"/>
</dbReference>
<keyword evidence="4 17" id="KW-0812">Transmembrane</keyword>
<evidence type="ECO:0000256" key="12">
    <source>
        <dbReference type="ARBA" id="ARBA00023319"/>
    </source>
</evidence>
<dbReference type="GO" id="GO:0045202">
    <property type="term" value="C:synapse"/>
    <property type="evidence" value="ECO:0007669"/>
    <property type="project" value="UniProtKB-SubCell"/>
</dbReference>